<dbReference type="EMBL" id="CM043015">
    <property type="protein sequence ID" value="KAI4470809.1"/>
    <property type="molecule type" value="Genomic_DNA"/>
</dbReference>
<dbReference type="Proteomes" id="UP001056778">
    <property type="component" value="Chromosome 1"/>
</dbReference>
<organism evidence="1 2">
    <name type="scientific">Holotrichia oblita</name>
    <name type="common">Chafer beetle</name>
    <dbReference type="NCBI Taxonomy" id="644536"/>
    <lineage>
        <taxon>Eukaryota</taxon>
        <taxon>Metazoa</taxon>
        <taxon>Ecdysozoa</taxon>
        <taxon>Arthropoda</taxon>
        <taxon>Hexapoda</taxon>
        <taxon>Insecta</taxon>
        <taxon>Pterygota</taxon>
        <taxon>Neoptera</taxon>
        <taxon>Endopterygota</taxon>
        <taxon>Coleoptera</taxon>
        <taxon>Polyphaga</taxon>
        <taxon>Scarabaeiformia</taxon>
        <taxon>Scarabaeidae</taxon>
        <taxon>Melolonthinae</taxon>
        <taxon>Holotrichia</taxon>
    </lineage>
</organism>
<reference evidence="1" key="1">
    <citation type="submission" date="2022-04" db="EMBL/GenBank/DDBJ databases">
        <title>Chromosome-scale genome assembly of Holotrichia oblita Faldermann.</title>
        <authorList>
            <person name="Rongchong L."/>
        </authorList>
    </citation>
    <scope>NUCLEOTIDE SEQUENCE</scope>
    <source>
        <strain evidence="1">81SQS9</strain>
    </source>
</reference>
<gene>
    <name evidence="1" type="ORF">MML48_1g03715</name>
</gene>
<evidence type="ECO:0000313" key="2">
    <source>
        <dbReference type="Proteomes" id="UP001056778"/>
    </source>
</evidence>
<proteinExistence type="predicted"/>
<accession>A0ACB9TVY3</accession>
<protein>
    <submittedName>
        <fullName evidence="1">Amino acid transporter</fullName>
    </submittedName>
</protein>
<sequence>MKEKGANGPTELDTFLPTDSNKGTKYEINSKVDVEAVKALNGEYDPFKTRVLDHPVSDCDTLTHLLKASLGTGILAMPAAFNGAGLIVGIFATIIVAIICTHCSYIVVVCAHELYKRARKNQMSFADVAEEACKRGPKWSRRYGPFARQLVLVGIFVTYFATCSCYMVIIAKNFAQVIDYYLGYNINLRIYIAALLVPTIILAYVPNLKSLAPVSMLANVFMGLGLGITIYYLVTDLPPISERNLAAPISTLPICVSITIFAIEAIGVVMPLENNMKTPQNFTGLCGVLNQGMAGVTLVYILVGFLGYFKHGSEVEGSITLNLPHGEYLSQAVKILIGLAVFFTFGLQFYVCLDIAWNGIKHRYAKNATFANYILRTVMVIICVMLAVALPMITPFVGLIGAFCFSLLGLIMPILIEIITFWDKGFGKYNWKILKDVIVILAGVIALIFGSKMAIEEIIESMSSTPQQNTTMINDTSKLGTTVTDAVVSAINATFASITTRPPTSIKQYDNFIENALQMREDAIAREKQLIGQSSYFLNKSGSKWLTVGLSPAAGFIPIVQIKSVNACIFFTQEEWEEFCKTEGCSPNHQMEASSYRDIQVIRLKSRGQQIVLSTETYNNIYHLQELINQKISVLASSDFISFYNHVLKSFKQYDNFIENALQMREDAIAREKQLIGQSSYFLNKSGSKWLTVGLSPAAGFIPIVQIKSVNACIFFTQEEWEEFCKTEGCSPNHQMEASSYRDIQVIRLKSRGQQIVLSTETYNNIYHLQELINQKISVLASSDFISFYNHVLKSCTKMDGDLYSNIKTLLATHINSQNTMYMLGVLYITYNTVFLDFEIINCC</sequence>
<keyword evidence="2" id="KW-1185">Reference proteome</keyword>
<comment type="caution">
    <text evidence="1">The sequence shown here is derived from an EMBL/GenBank/DDBJ whole genome shotgun (WGS) entry which is preliminary data.</text>
</comment>
<evidence type="ECO:0000313" key="1">
    <source>
        <dbReference type="EMBL" id="KAI4470809.1"/>
    </source>
</evidence>
<name>A0ACB9TVY3_HOLOL</name>